<evidence type="ECO:0000256" key="4">
    <source>
        <dbReference type="ARBA" id="ARBA00022679"/>
    </source>
</evidence>
<accession>A0A9D7IGW2</accession>
<evidence type="ECO:0000256" key="1">
    <source>
        <dbReference type="ARBA" id="ARBA00004236"/>
    </source>
</evidence>
<dbReference type="EMBL" id="JADJNC010000006">
    <property type="protein sequence ID" value="MBK7422359.1"/>
    <property type="molecule type" value="Genomic_DNA"/>
</dbReference>
<protein>
    <submittedName>
        <fullName evidence="7">TIGR04283 family arsenosugar biosynthesis glycosyltransferase</fullName>
    </submittedName>
</protein>
<organism evidence="7 8">
    <name type="scientific">Candidatus Propionivibrio dominans</name>
    <dbReference type="NCBI Taxonomy" id="2954373"/>
    <lineage>
        <taxon>Bacteria</taxon>
        <taxon>Pseudomonadati</taxon>
        <taxon>Pseudomonadota</taxon>
        <taxon>Betaproteobacteria</taxon>
        <taxon>Rhodocyclales</taxon>
        <taxon>Rhodocyclaceae</taxon>
        <taxon>Propionivibrio</taxon>
    </lineage>
</organism>
<dbReference type="Pfam" id="PF00535">
    <property type="entry name" value="Glycos_transf_2"/>
    <property type="match status" value="1"/>
</dbReference>
<dbReference type="PANTHER" id="PTHR43646">
    <property type="entry name" value="GLYCOSYLTRANSFERASE"/>
    <property type="match status" value="1"/>
</dbReference>
<evidence type="ECO:0000256" key="5">
    <source>
        <dbReference type="ARBA" id="ARBA00023136"/>
    </source>
</evidence>
<dbReference type="InterPro" id="IPR029044">
    <property type="entry name" value="Nucleotide-diphossugar_trans"/>
</dbReference>
<name>A0A9D7IGW2_9RHOO</name>
<dbReference type="PANTHER" id="PTHR43646:SF2">
    <property type="entry name" value="GLYCOSYLTRANSFERASE 2-LIKE DOMAIN-CONTAINING PROTEIN"/>
    <property type="match status" value="1"/>
</dbReference>
<keyword evidence="3" id="KW-0328">Glycosyltransferase</keyword>
<evidence type="ECO:0000259" key="6">
    <source>
        <dbReference type="Pfam" id="PF00535"/>
    </source>
</evidence>
<dbReference type="CDD" id="cd02522">
    <property type="entry name" value="GT_2_like_a"/>
    <property type="match status" value="1"/>
</dbReference>
<comment type="subcellular location">
    <subcellularLocation>
        <location evidence="1">Cell membrane</location>
    </subcellularLocation>
</comment>
<keyword evidence="5" id="KW-0472">Membrane</keyword>
<dbReference type="SUPFAM" id="SSF53448">
    <property type="entry name" value="Nucleotide-diphospho-sugar transferases"/>
    <property type="match status" value="1"/>
</dbReference>
<evidence type="ECO:0000256" key="2">
    <source>
        <dbReference type="ARBA" id="ARBA00022475"/>
    </source>
</evidence>
<dbReference type="Proteomes" id="UP000886602">
    <property type="component" value="Unassembled WGS sequence"/>
</dbReference>
<dbReference type="NCBIfam" id="TIGR04283">
    <property type="entry name" value="glyco_like_mftF"/>
    <property type="match status" value="1"/>
</dbReference>
<dbReference type="GO" id="GO:0005886">
    <property type="term" value="C:plasma membrane"/>
    <property type="evidence" value="ECO:0007669"/>
    <property type="project" value="UniProtKB-SubCell"/>
</dbReference>
<evidence type="ECO:0000313" key="7">
    <source>
        <dbReference type="EMBL" id="MBK7422359.1"/>
    </source>
</evidence>
<reference evidence="7" key="1">
    <citation type="submission" date="2020-10" db="EMBL/GenBank/DDBJ databases">
        <title>Connecting structure to function with the recovery of over 1000 high-quality activated sludge metagenome-assembled genomes encoding full-length rRNA genes using long-read sequencing.</title>
        <authorList>
            <person name="Singleton C.M."/>
            <person name="Petriglieri F."/>
            <person name="Kristensen J.M."/>
            <person name="Kirkegaard R.H."/>
            <person name="Michaelsen T.Y."/>
            <person name="Andersen M.H."/>
            <person name="Karst S.M."/>
            <person name="Dueholm M.S."/>
            <person name="Nielsen P.H."/>
            <person name="Albertsen M."/>
        </authorList>
    </citation>
    <scope>NUCLEOTIDE SEQUENCE</scope>
    <source>
        <strain evidence="7">EsbW_18-Q3-R4-48_MAXAC.044</strain>
    </source>
</reference>
<comment type="caution">
    <text evidence="7">The sequence shown here is derived from an EMBL/GenBank/DDBJ whole genome shotgun (WGS) entry which is preliminary data.</text>
</comment>
<dbReference type="Gene3D" id="3.90.550.10">
    <property type="entry name" value="Spore Coat Polysaccharide Biosynthesis Protein SpsA, Chain A"/>
    <property type="match status" value="1"/>
</dbReference>
<dbReference type="GO" id="GO:0016757">
    <property type="term" value="F:glycosyltransferase activity"/>
    <property type="evidence" value="ECO:0007669"/>
    <property type="project" value="UniProtKB-KW"/>
</dbReference>
<gene>
    <name evidence="7" type="ORF">IPJ48_04280</name>
</gene>
<keyword evidence="4" id="KW-0808">Transferase</keyword>
<dbReference type="AlphaFoldDB" id="A0A9D7IGW2"/>
<sequence>MPKPFLSVIIPVLNEAAVIRSQLEALQILRGKGATLIVVDGGSDDSTAEQAGPLVDLVTHSPRGRSVQMNAGARASSAEVLLFLHADTALPSSAFERVHEAITSGALWGRFDVRIDGTHPLLRIVERMMNWRSRLSGIATGDQAIFVRRAVFERIGGFPELPLMEDIVLSKKLKRIAPPACLRERVVTSGRRWEKHGVLRTILLMWRLRTGFFFGADPDKLAVRYDTPRQR</sequence>
<dbReference type="InterPro" id="IPR026461">
    <property type="entry name" value="Trfase_2_rSAM/seldom_assoc"/>
</dbReference>
<evidence type="ECO:0000256" key="3">
    <source>
        <dbReference type="ARBA" id="ARBA00022676"/>
    </source>
</evidence>
<feature type="domain" description="Glycosyltransferase 2-like" evidence="6">
    <location>
        <begin position="7"/>
        <end position="124"/>
    </location>
</feature>
<keyword evidence="2" id="KW-1003">Cell membrane</keyword>
<dbReference type="InterPro" id="IPR001173">
    <property type="entry name" value="Glyco_trans_2-like"/>
</dbReference>
<evidence type="ECO:0000313" key="8">
    <source>
        <dbReference type="Proteomes" id="UP000886602"/>
    </source>
</evidence>
<proteinExistence type="predicted"/>